<keyword evidence="3" id="KW-1185">Reference proteome</keyword>
<evidence type="ECO:0000256" key="1">
    <source>
        <dbReference type="SAM" id="Phobius"/>
    </source>
</evidence>
<dbReference type="OrthoDB" id="203413at2157"/>
<keyword evidence="1" id="KW-0472">Membrane</keyword>
<gene>
    <name evidence="2" type="ORF">B2G88_09190</name>
</gene>
<evidence type="ECO:0000313" key="3">
    <source>
        <dbReference type="Proteomes" id="UP000196084"/>
    </source>
</evidence>
<dbReference type="AlphaFoldDB" id="A0A202EAD6"/>
<name>A0A202EAD6_9EURY</name>
<accession>A0A202EAD6</accession>
<keyword evidence="1" id="KW-1133">Transmembrane helix</keyword>
<evidence type="ECO:0000313" key="2">
    <source>
        <dbReference type="EMBL" id="OVE85201.1"/>
    </source>
</evidence>
<dbReference type="Proteomes" id="UP000196084">
    <property type="component" value="Unassembled WGS sequence"/>
</dbReference>
<organism evidence="2 3">
    <name type="scientific">Natronolimnobius baerhuensis</name>
    <dbReference type="NCBI Taxonomy" id="253108"/>
    <lineage>
        <taxon>Archaea</taxon>
        <taxon>Methanobacteriati</taxon>
        <taxon>Methanobacteriota</taxon>
        <taxon>Stenosarchaea group</taxon>
        <taxon>Halobacteria</taxon>
        <taxon>Halobacteriales</taxon>
        <taxon>Natrialbaceae</taxon>
        <taxon>Natronolimnobius</taxon>
    </lineage>
</organism>
<feature type="transmembrane region" description="Helical" evidence="1">
    <location>
        <begin position="97"/>
        <end position="115"/>
    </location>
</feature>
<reference evidence="2 3" key="1">
    <citation type="submission" date="2017-02" db="EMBL/GenBank/DDBJ databases">
        <title>Natronthermophilus aegyptiacus gen. nov.,sp. nov., an aerobic, extremely halophilic alkalithermophilic archaeon isolated from the athalassohaline Wadi An Natrun, Egypt.</title>
        <authorList>
            <person name="Zhao B."/>
        </authorList>
    </citation>
    <scope>NUCLEOTIDE SEQUENCE [LARGE SCALE GENOMIC DNA]</scope>
    <source>
        <strain evidence="2 3">CGMCC 1.3597</strain>
    </source>
</reference>
<feature type="transmembrane region" description="Helical" evidence="1">
    <location>
        <begin position="37"/>
        <end position="57"/>
    </location>
</feature>
<feature type="transmembrane region" description="Helical" evidence="1">
    <location>
        <begin position="12"/>
        <end position="31"/>
    </location>
</feature>
<proteinExistence type="predicted"/>
<comment type="caution">
    <text evidence="2">The sequence shown here is derived from an EMBL/GenBank/DDBJ whole genome shotgun (WGS) entry which is preliminary data.</text>
</comment>
<protein>
    <submittedName>
        <fullName evidence="2">Uncharacterized protein</fullName>
    </submittedName>
</protein>
<dbReference type="EMBL" id="MWPH01000002">
    <property type="protein sequence ID" value="OVE85201.1"/>
    <property type="molecule type" value="Genomic_DNA"/>
</dbReference>
<feature type="transmembrane region" description="Helical" evidence="1">
    <location>
        <begin position="69"/>
        <end position="91"/>
    </location>
</feature>
<keyword evidence="1" id="KW-0812">Transmembrane</keyword>
<sequence length="116" mass="12151">MSGVNELPARVNRGVFAALLVYFMLIGYAAVANQPLALLAAEIMFGLIAIGVGFVLYQQAPARESTSPLVIAAGCLIAGGVLQFGYLLTALGVLNDISSYAVFIGVGLYIYAMFVD</sequence>